<reference evidence="9 10" key="1">
    <citation type="submission" date="2016-10" db="EMBL/GenBank/DDBJ databases">
        <authorList>
            <person name="de Groot N.N."/>
        </authorList>
    </citation>
    <scope>NUCLEOTIDE SEQUENCE [LARGE SCALE GENOMIC DNA]</scope>
    <source>
        <strain evidence="9 10">ATCC 700224</strain>
    </source>
</reference>
<dbReference type="Proteomes" id="UP000199412">
    <property type="component" value="Unassembled WGS sequence"/>
</dbReference>
<dbReference type="GO" id="GO:0008812">
    <property type="term" value="F:choline dehydrogenase activity"/>
    <property type="evidence" value="ECO:0007669"/>
    <property type="project" value="TreeGrafter"/>
</dbReference>
<dbReference type="PROSITE" id="PS00624">
    <property type="entry name" value="GMC_OXRED_2"/>
    <property type="match status" value="1"/>
</dbReference>
<dbReference type="PANTHER" id="PTHR11552:SF147">
    <property type="entry name" value="CHOLINE DEHYDROGENASE, MITOCHONDRIAL"/>
    <property type="match status" value="1"/>
</dbReference>
<evidence type="ECO:0000259" key="7">
    <source>
        <dbReference type="PROSITE" id="PS00623"/>
    </source>
</evidence>
<sequence length="558" mass="61351">MSHPIGSYDYIIIGAGTAGCVLANRLSEDPGVKVLLIEAGGRDWSPYLHMPAGFARPLKSKRLNWGHQSDPEPFADNRVINQPRGRVWGGSSSINRMVYTRGHALDYERWAEETGDPSWGYAHCLPYFRKAEDFPEIGDSPFHGRGGPLKVTRGNRWTPVYDAFIEAGQQAGYPRTDDLNGEHQEGFGPLDMTVGQGRRSSTATAYLHPILRRVNLTFLSRSQVCAILVNSKGRTQGIDAMTPKGERKLRVTREVILAAGAINSPLLLMLSGIGDPEILEDLNIPVISPLPGVGANLQDHPEVYIQYKCKTPQTLYGTQSGLRQASIAREWWSRGTGLGATNHFEAGGFIRSESGVRHPNLKVHVRPTAAAYDGSDLKPMHAYQAHVGPVRPESRGRVVPYSDNPMERARIQFNYLSTETDRREMRDAVKLTREIMTQPALTPFNDGELAPGPDVTSDADLDAWIRQTVQSAHHPAGTCAMGPESDPMAVVDTWGRVRGVEGLRVIDASIMPSIVSGDLTAPTIMLAEKIADGIRGRDPEPPETVPVHIAEDWETKQR</sequence>
<evidence type="ECO:0000256" key="1">
    <source>
        <dbReference type="ARBA" id="ARBA00001974"/>
    </source>
</evidence>
<dbReference type="EMBL" id="FNAP01000013">
    <property type="protein sequence ID" value="SDE81111.1"/>
    <property type="molecule type" value="Genomic_DNA"/>
</dbReference>
<keyword evidence="4 5" id="KW-0274">FAD</keyword>
<organism evidence="9 10">
    <name type="scientific">Rhodospira trueperi</name>
    <dbReference type="NCBI Taxonomy" id="69960"/>
    <lineage>
        <taxon>Bacteria</taxon>
        <taxon>Pseudomonadati</taxon>
        <taxon>Pseudomonadota</taxon>
        <taxon>Alphaproteobacteria</taxon>
        <taxon>Rhodospirillales</taxon>
        <taxon>Rhodospirillaceae</taxon>
        <taxon>Rhodospira</taxon>
    </lineage>
</organism>
<evidence type="ECO:0000313" key="10">
    <source>
        <dbReference type="Proteomes" id="UP000199412"/>
    </source>
</evidence>
<comment type="cofactor">
    <cofactor evidence="1 5">
        <name>FAD</name>
        <dbReference type="ChEBI" id="CHEBI:57692"/>
    </cofactor>
</comment>
<keyword evidence="10" id="KW-1185">Reference proteome</keyword>
<feature type="binding site" evidence="5">
    <location>
        <position position="224"/>
    </location>
    <ligand>
        <name>FAD</name>
        <dbReference type="ChEBI" id="CHEBI:57692"/>
    </ligand>
</feature>
<evidence type="ECO:0000256" key="4">
    <source>
        <dbReference type="ARBA" id="ARBA00022827"/>
    </source>
</evidence>
<evidence type="ECO:0000256" key="3">
    <source>
        <dbReference type="ARBA" id="ARBA00022630"/>
    </source>
</evidence>
<feature type="domain" description="Glucose-methanol-choline oxidoreductase N-terminal" evidence="8">
    <location>
        <begin position="260"/>
        <end position="274"/>
    </location>
</feature>
<evidence type="ECO:0000256" key="2">
    <source>
        <dbReference type="ARBA" id="ARBA00010790"/>
    </source>
</evidence>
<feature type="domain" description="Glucose-methanol-choline oxidoreductase N-terminal" evidence="7">
    <location>
        <begin position="85"/>
        <end position="108"/>
    </location>
</feature>
<dbReference type="OrthoDB" id="9785276at2"/>
<accession>A0A1G7FYY8</accession>
<dbReference type="SUPFAM" id="SSF51905">
    <property type="entry name" value="FAD/NAD(P)-binding domain"/>
    <property type="match status" value="1"/>
</dbReference>
<gene>
    <name evidence="9" type="ORF">SAMN05421720_1135</name>
</gene>
<dbReference type="NCBIfam" id="NF002550">
    <property type="entry name" value="PRK02106.1"/>
    <property type="match status" value="1"/>
</dbReference>
<feature type="binding site" evidence="5">
    <location>
        <begin position="95"/>
        <end position="98"/>
    </location>
    <ligand>
        <name>FAD</name>
        <dbReference type="ChEBI" id="CHEBI:57692"/>
    </ligand>
</feature>
<dbReference type="InterPro" id="IPR036188">
    <property type="entry name" value="FAD/NAD-bd_sf"/>
</dbReference>
<evidence type="ECO:0000259" key="8">
    <source>
        <dbReference type="PROSITE" id="PS00624"/>
    </source>
</evidence>
<dbReference type="InterPro" id="IPR007867">
    <property type="entry name" value="GMC_OxRtase_C"/>
</dbReference>
<name>A0A1G7FYY8_9PROT</name>
<dbReference type="GO" id="GO:0019285">
    <property type="term" value="P:glycine betaine biosynthetic process from choline"/>
    <property type="evidence" value="ECO:0007669"/>
    <property type="project" value="TreeGrafter"/>
</dbReference>
<protein>
    <submittedName>
        <fullName evidence="9">Choline dehydrogenase</fullName>
    </submittedName>
</protein>
<dbReference type="GO" id="GO:0050660">
    <property type="term" value="F:flavin adenine dinucleotide binding"/>
    <property type="evidence" value="ECO:0007669"/>
    <property type="project" value="InterPro"/>
</dbReference>
<comment type="similarity">
    <text evidence="2 6">Belongs to the GMC oxidoreductase family.</text>
</comment>
<dbReference type="AlphaFoldDB" id="A0A1G7FYY8"/>
<dbReference type="Gene3D" id="3.30.560.10">
    <property type="entry name" value="Glucose Oxidase, domain 3"/>
    <property type="match status" value="1"/>
</dbReference>
<feature type="binding site" evidence="5">
    <location>
        <position position="87"/>
    </location>
    <ligand>
        <name>FAD</name>
        <dbReference type="ChEBI" id="CHEBI:57692"/>
    </ligand>
</feature>
<dbReference type="SUPFAM" id="SSF54373">
    <property type="entry name" value="FAD-linked reductases, C-terminal domain"/>
    <property type="match status" value="1"/>
</dbReference>
<evidence type="ECO:0000256" key="5">
    <source>
        <dbReference type="PIRSR" id="PIRSR000137-2"/>
    </source>
</evidence>
<evidence type="ECO:0000256" key="6">
    <source>
        <dbReference type="RuleBase" id="RU003968"/>
    </source>
</evidence>
<dbReference type="PANTHER" id="PTHR11552">
    <property type="entry name" value="GLUCOSE-METHANOL-CHOLINE GMC OXIDOREDUCTASE"/>
    <property type="match status" value="1"/>
</dbReference>
<dbReference type="STRING" id="69960.SAMN05421720_1135"/>
<dbReference type="InterPro" id="IPR012132">
    <property type="entry name" value="GMC_OxRdtase"/>
</dbReference>
<keyword evidence="3 6" id="KW-0285">Flavoprotein</keyword>
<dbReference type="RefSeq" id="WP_092787498.1">
    <property type="nucleotide sequence ID" value="NZ_FNAP01000013.1"/>
</dbReference>
<dbReference type="Gene3D" id="3.50.50.60">
    <property type="entry name" value="FAD/NAD(P)-binding domain"/>
    <property type="match status" value="1"/>
</dbReference>
<dbReference type="Pfam" id="PF00732">
    <property type="entry name" value="GMC_oxred_N"/>
    <property type="match status" value="1"/>
</dbReference>
<dbReference type="PROSITE" id="PS00623">
    <property type="entry name" value="GMC_OXRED_1"/>
    <property type="match status" value="1"/>
</dbReference>
<dbReference type="Pfam" id="PF05199">
    <property type="entry name" value="GMC_oxred_C"/>
    <property type="match status" value="1"/>
</dbReference>
<dbReference type="PIRSF" id="PIRSF000137">
    <property type="entry name" value="Alcohol_oxidase"/>
    <property type="match status" value="1"/>
</dbReference>
<evidence type="ECO:0000313" key="9">
    <source>
        <dbReference type="EMBL" id="SDE81111.1"/>
    </source>
</evidence>
<proteinExistence type="inferred from homology"/>
<dbReference type="InterPro" id="IPR000172">
    <property type="entry name" value="GMC_OxRdtase_N"/>
</dbReference>
<dbReference type="GO" id="GO:0016020">
    <property type="term" value="C:membrane"/>
    <property type="evidence" value="ECO:0007669"/>
    <property type="project" value="TreeGrafter"/>
</dbReference>